<accession>A0A840EPN2</accession>
<feature type="domain" description="HYR-like" evidence="2">
    <location>
        <begin position="489"/>
        <end position="547"/>
    </location>
</feature>
<feature type="domain" description="HYR-like" evidence="2">
    <location>
        <begin position="255"/>
        <end position="314"/>
    </location>
</feature>
<comment type="caution">
    <text evidence="3">The sequence shown here is derived from an EMBL/GenBank/DDBJ whole genome shotgun (WGS) entry which is preliminary data.</text>
</comment>
<dbReference type="PANTHER" id="PTHR46343">
    <property type="entry name" value="HYR DOMAIN-CONTAINING PROTEIN"/>
    <property type="match status" value="1"/>
</dbReference>
<dbReference type="Pfam" id="PF23237">
    <property type="entry name" value="HYR_4C"/>
    <property type="match status" value="4"/>
</dbReference>
<feature type="domain" description="HYR-like" evidence="2">
    <location>
        <begin position="99"/>
        <end position="158"/>
    </location>
</feature>
<keyword evidence="1" id="KW-0732">Signal</keyword>
<dbReference type="InterPro" id="IPR057078">
    <property type="entry name" value="HYR-4C"/>
</dbReference>
<proteinExistence type="predicted"/>
<feature type="non-terminal residue" evidence="3">
    <location>
        <position position="1"/>
    </location>
</feature>
<feature type="domain" description="HYR-like" evidence="2">
    <location>
        <begin position="21"/>
        <end position="80"/>
    </location>
</feature>
<evidence type="ECO:0000313" key="3">
    <source>
        <dbReference type="EMBL" id="MBB4118563.1"/>
    </source>
</evidence>
<dbReference type="PANTHER" id="PTHR46343:SF2">
    <property type="entry name" value="SUSHI_VON WILLEBRAND FACTOR TYPE A_EGF_PENTRAXIN DOMAIN-CONTAINING 1"/>
    <property type="match status" value="1"/>
</dbReference>
<organism evidence="3 4">
    <name type="scientific">Mesonia hippocampi</name>
    <dbReference type="NCBI Taxonomy" id="1628250"/>
    <lineage>
        <taxon>Bacteria</taxon>
        <taxon>Pseudomonadati</taxon>
        <taxon>Bacteroidota</taxon>
        <taxon>Flavobacteriia</taxon>
        <taxon>Flavobacteriales</taxon>
        <taxon>Flavobacteriaceae</taxon>
        <taxon>Mesonia</taxon>
    </lineage>
</organism>
<gene>
    <name evidence="3" type="ORF">GGR32_000837</name>
</gene>
<dbReference type="Gene3D" id="2.60.40.10">
    <property type="entry name" value="Immunoglobulins"/>
    <property type="match status" value="1"/>
</dbReference>
<dbReference type="AlphaFoldDB" id="A0A840EPN2"/>
<dbReference type="InterPro" id="IPR043555">
    <property type="entry name" value="SRPX-like"/>
</dbReference>
<dbReference type="RefSeq" id="WP_183476730.1">
    <property type="nucleotide sequence ID" value="NZ_JACIFO010000002.1"/>
</dbReference>
<dbReference type="Proteomes" id="UP000553034">
    <property type="component" value="Unassembled WGS sequence"/>
</dbReference>
<evidence type="ECO:0000256" key="1">
    <source>
        <dbReference type="ARBA" id="ARBA00022729"/>
    </source>
</evidence>
<dbReference type="InterPro" id="IPR013783">
    <property type="entry name" value="Ig-like_fold"/>
</dbReference>
<dbReference type="EMBL" id="JACIFO010000002">
    <property type="protein sequence ID" value="MBB4118563.1"/>
    <property type="molecule type" value="Genomic_DNA"/>
</dbReference>
<evidence type="ECO:0000259" key="2">
    <source>
        <dbReference type="Pfam" id="PF23237"/>
    </source>
</evidence>
<protein>
    <recommendedName>
        <fullName evidence="2">HYR-like domain-containing protein</fullName>
    </recommendedName>
</protein>
<dbReference type="NCBIfam" id="TIGR04183">
    <property type="entry name" value="Por_Secre_tail"/>
    <property type="match status" value="1"/>
</dbReference>
<evidence type="ECO:0000313" key="4">
    <source>
        <dbReference type="Proteomes" id="UP000553034"/>
    </source>
</evidence>
<sequence>TQNIIIDDVTAPTPDNLTLADITAECQVLATEVPIPTATDNCGETIYGTHNLTFPIITQGTYVITWTFDDGKGNADTQTQNIIIDDITAPTPNNLTLADITAECQVLAIDVPIPTATDNCGETIYGTHNLTFPIITQGTHVITWTFDDGKGNADTQTQNIIIDDVTAPTPDNLTLADITAECQVLATDVPIPTATDNCGETIYGTHNLTFPIITQGTHVITWTFDDGKGNADTQTQNIIIDDVTAPTPDKLTLADITAECKVLATDVPIPTATDNCGETIYGTHNLTFPINTQGTHVITWTFDDGKGNADTQTQNIIIDDVTAPTPDNLTLADITAECQVLATDVPIPTATDNCGETIYGTHNLTFPIITQGTHVITWTFDDGKGNADTQTQNIIIDDVTAPTPDNLTLANITAECQVLETDVPIPTATDNCGATIQGTHNLTFPISTQGTHVITWTFDDGNGNADTQTQNIIINDVTAPTPDNLTLADITAECKVLATEVPIPTATDNCGAIIQGTHNLTFPINTQGTHVITWTFDDGNGNAGTQTQNIIINDVSTPVPNITNLPTIERTCEVLASDIPIPTATDNCNGLITATTTSSLNYSNPGTYSITWKYHDGNGNISTQTQSIIVHPSPIENVTLNDLTVTYDGNLHQINVNNLPTGASVSYSTTPSTGEANGAINAGVYTITAIVSPPENAINCEDISLTATLTIEKASQEITFNSLPILYIEDDDDFQLAATASSGLPVDYTYTFTANNPPATVSSTGWVTLLTSGMIEITAHQAGNENYLPATPVMQPLQINSRDANIHRLFVGNDTYVNPPEEIYYLIDCETEQEYVSILIETEINAEVTPAHSFDIAVPKPGIYKQKVKVTSQDGEHQKSYTIIIEKRFSFEDIVVQKFNNVLLVNNNPSTNGGYSFVDYWWYKNGEMIAQNQYYSAGSTTYDLLNPQDEYWVKMLTTTGEVLQTCIGQINLKNYNGSIYPNPTQAASYITVQVGFPDKKLKDMHIDLYNLNGALVKRYKSSQRITELKLPEELAIGTYLLVCTTAHYKETFRLIVE</sequence>
<name>A0A840EPN2_9FLAO</name>
<reference evidence="3 4" key="1">
    <citation type="submission" date="2020-08" db="EMBL/GenBank/DDBJ databases">
        <title>Genomic Encyclopedia of Type Strains, Phase IV (KMG-IV): sequencing the most valuable type-strain genomes for metagenomic binning, comparative biology and taxonomic classification.</title>
        <authorList>
            <person name="Goeker M."/>
        </authorList>
    </citation>
    <scope>NUCLEOTIDE SEQUENCE [LARGE SCALE GENOMIC DNA]</scope>
    <source>
        <strain evidence="3 4">DSM 29568</strain>
    </source>
</reference>
<dbReference type="InterPro" id="IPR026444">
    <property type="entry name" value="Secre_tail"/>
</dbReference>
<keyword evidence="4" id="KW-1185">Reference proteome</keyword>